<keyword evidence="2" id="KW-0472">Membrane</keyword>
<dbReference type="AlphaFoldDB" id="A0A7I7QRX7"/>
<reference evidence="3 4" key="1">
    <citation type="journal article" date="2019" name="Emerg. Microbes Infect.">
        <title>Comprehensive subspecies identification of 175 nontuberculous mycobacteria species based on 7547 genomic profiles.</title>
        <authorList>
            <person name="Matsumoto Y."/>
            <person name="Kinjo T."/>
            <person name="Motooka D."/>
            <person name="Nabeya D."/>
            <person name="Jung N."/>
            <person name="Uechi K."/>
            <person name="Horii T."/>
            <person name="Iida T."/>
            <person name="Fujita J."/>
            <person name="Nakamura S."/>
        </authorList>
    </citation>
    <scope>NUCLEOTIDE SEQUENCE [LARGE SCALE GENOMIC DNA]</scope>
    <source>
        <strain evidence="3 4">JCM 17899</strain>
    </source>
</reference>
<feature type="transmembrane region" description="Helical" evidence="2">
    <location>
        <begin position="62"/>
        <end position="85"/>
    </location>
</feature>
<dbReference type="EMBL" id="AP022588">
    <property type="protein sequence ID" value="BBY28566.1"/>
    <property type="molecule type" value="Genomic_DNA"/>
</dbReference>
<keyword evidence="2" id="KW-1133">Transmembrane helix</keyword>
<organism evidence="3 4">
    <name type="scientific">Mycolicibacterium sediminis</name>
    <dbReference type="NCBI Taxonomy" id="1286180"/>
    <lineage>
        <taxon>Bacteria</taxon>
        <taxon>Bacillati</taxon>
        <taxon>Actinomycetota</taxon>
        <taxon>Actinomycetes</taxon>
        <taxon>Mycobacteriales</taxon>
        <taxon>Mycobacteriaceae</taxon>
        <taxon>Mycolicibacterium</taxon>
    </lineage>
</organism>
<gene>
    <name evidence="3" type="ORF">MSEDJ_26620</name>
</gene>
<dbReference type="Proteomes" id="UP000467193">
    <property type="component" value="Chromosome"/>
</dbReference>
<sequence>MTADANVTEGPTQVETPDEQPDTSTAGKQAPETAAAAAPGRSWSMPKAPVDRKQVDDFGRKIGGGLITVGTSIARAVAGLLRFGARTVARAWRAIEGVPAAVRTLAVAAGLVLVGVAGSVALAGAPGLICAIVVVPTCSVVLGALGHRWLSGHGLAASSATAPQTTARETADLERSVTYVDKKLTVALNSLGSDRHQQAVIALFQAKTAVELALGTEQDAETRDDAPVHVDAHRLRPRIQPGPNSSLSQHGSLAAS</sequence>
<keyword evidence="2" id="KW-0812">Transmembrane</keyword>
<evidence type="ECO:0000313" key="3">
    <source>
        <dbReference type="EMBL" id="BBY28566.1"/>
    </source>
</evidence>
<dbReference type="KEGG" id="msei:MSEDJ_26620"/>
<keyword evidence="4" id="KW-1185">Reference proteome</keyword>
<evidence type="ECO:0000256" key="1">
    <source>
        <dbReference type="SAM" id="MobiDB-lite"/>
    </source>
</evidence>
<feature type="transmembrane region" description="Helical" evidence="2">
    <location>
        <begin position="97"/>
        <end position="117"/>
    </location>
</feature>
<dbReference type="RefSeq" id="WP_246231135.1">
    <property type="nucleotide sequence ID" value="NZ_AP022588.1"/>
</dbReference>
<feature type="region of interest" description="Disordered" evidence="1">
    <location>
        <begin position="1"/>
        <end position="50"/>
    </location>
</feature>
<feature type="transmembrane region" description="Helical" evidence="2">
    <location>
        <begin position="123"/>
        <end position="145"/>
    </location>
</feature>
<protein>
    <submittedName>
        <fullName evidence="3">Uncharacterized protein</fullName>
    </submittedName>
</protein>
<feature type="region of interest" description="Disordered" evidence="1">
    <location>
        <begin position="233"/>
        <end position="256"/>
    </location>
</feature>
<evidence type="ECO:0000313" key="4">
    <source>
        <dbReference type="Proteomes" id="UP000467193"/>
    </source>
</evidence>
<proteinExistence type="predicted"/>
<evidence type="ECO:0000256" key="2">
    <source>
        <dbReference type="SAM" id="Phobius"/>
    </source>
</evidence>
<accession>A0A7I7QRX7</accession>
<name>A0A7I7QRX7_9MYCO</name>
<feature type="compositionally biased region" description="Polar residues" evidence="1">
    <location>
        <begin position="242"/>
        <end position="256"/>
    </location>
</feature>